<comment type="caution">
    <text evidence="2">The sequence shown here is derived from an EMBL/GenBank/DDBJ whole genome shotgun (WGS) entry which is preliminary data.</text>
</comment>
<dbReference type="AlphaFoldDB" id="A0A438IC19"/>
<sequence>MQLKAEKKPAKQEKVVAEVSLYTNAQGLFRNKLAIRAKKNREPGRMENEDSHGNAKDDFVFDDDNLTWGDVARAAGVEEAREMVDSANEEDEEGYECDDGNDDDDFVDLEDE</sequence>
<dbReference type="Proteomes" id="UP000288805">
    <property type="component" value="Unassembled WGS sequence"/>
</dbReference>
<gene>
    <name evidence="2" type="ORF">CK203_034826</name>
</gene>
<reference evidence="2 3" key="1">
    <citation type="journal article" date="2018" name="PLoS Genet.">
        <title>Population sequencing reveals clonal diversity and ancestral inbreeding in the grapevine cultivar Chardonnay.</title>
        <authorList>
            <person name="Roach M.J."/>
            <person name="Johnson D.L."/>
            <person name="Bohlmann J."/>
            <person name="van Vuuren H.J."/>
            <person name="Jones S.J."/>
            <person name="Pretorius I.S."/>
            <person name="Schmidt S.A."/>
            <person name="Borneman A.R."/>
        </authorList>
    </citation>
    <scope>NUCLEOTIDE SEQUENCE [LARGE SCALE GENOMIC DNA]</scope>
    <source>
        <strain evidence="3">cv. Chardonnay</strain>
        <tissue evidence="2">Leaf</tissue>
    </source>
</reference>
<name>A0A438IC19_VITVI</name>
<evidence type="ECO:0000256" key="1">
    <source>
        <dbReference type="SAM" id="MobiDB-lite"/>
    </source>
</evidence>
<feature type="region of interest" description="Disordered" evidence="1">
    <location>
        <begin position="39"/>
        <end position="58"/>
    </location>
</feature>
<evidence type="ECO:0000313" key="2">
    <source>
        <dbReference type="EMBL" id="RVW94255.1"/>
    </source>
</evidence>
<evidence type="ECO:0000313" key="3">
    <source>
        <dbReference type="Proteomes" id="UP000288805"/>
    </source>
</evidence>
<feature type="region of interest" description="Disordered" evidence="1">
    <location>
        <begin position="81"/>
        <end position="112"/>
    </location>
</feature>
<organism evidence="2 3">
    <name type="scientific">Vitis vinifera</name>
    <name type="common">Grape</name>
    <dbReference type="NCBI Taxonomy" id="29760"/>
    <lineage>
        <taxon>Eukaryota</taxon>
        <taxon>Viridiplantae</taxon>
        <taxon>Streptophyta</taxon>
        <taxon>Embryophyta</taxon>
        <taxon>Tracheophyta</taxon>
        <taxon>Spermatophyta</taxon>
        <taxon>Magnoliopsida</taxon>
        <taxon>eudicotyledons</taxon>
        <taxon>Gunneridae</taxon>
        <taxon>Pentapetalae</taxon>
        <taxon>rosids</taxon>
        <taxon>Vitales</taxon>
        <taxon>Vitaceae</taxon>
        <taxon>Viteae</taxon>
        <taxon>Vitis</taxon>
    </lineage>
</organism>
<dbReference type="EMBL" id="QGNW01000123">
    <property type="protein sequence ID" value="RVW94255.1"/>
    <property type="molecule type" value="Genomic_DNA"/>
</dbReference>
<accession>A0A438IC19</accession>
<proteinExistence type="predicted"/>
<protein>
    <submittedName>
        <fullName evidence="2">Uncharacterized protein</fullName>
    </submittedName>
</protein>
<feature type="compositionally biased region" description="Basic and acidic residues" evidence="1">
    <location>
        <begin position="40"/>
        <end position="58"/>
    </location>
</feature>
<feature type="compositionally biased region" description="Acidic residues" evidence="1">
    <location>
        <begin position="87"/>
        <end position="112"/>
    </location>
</feature>